<dbReference type="GO" id="GO:0031965">
    <property type="term" value="C:nuclear membrane"/>
    <property type="evidence" value="ECO:0007669"/>
    <property type="project" value="UniProtKB-SubCell"/>
</dbReference>
<dbReference type="PANTHER" id="PTHR23198">
    <property type="entry name" value="NUCLEOPORIN"/>
    <property type="match status" value="1"/>
</dbReference>
<keyword evidence="18" id="KW-0175">Coiled coil</keyword>
<feature type="compositionally biased region" description="Low complexity" evidence="19">
    <location>
        <begin position="60"/>
        <end position="75"/>
    </location>
</feature>
<evidence type="ECO:0000256" key="4">
    <source>
        <dbReference type="ARBA" id="ARBA00008926"/>
    </source>
</evidence>
<evidence type="ECO:0000256" key="15">
    <source>
        <dbReference type="ARBA" id="ARBA00023132"/>
    </source>
</evidence>
<dbReference type="GO" id="GO:0008236">
    <property type="term" value="F:serine-type peptidase activity"/>
    <property type="evidence" value="ECO:0007669"/>
    <property type="project" value="UniProtKB-KW"/>
</dbReference>
<dbReference type="FunFam" id="3.30.1610.10:FF:000001">
    <property type="entry name" value="Nuclear pore complex protein Nup98-Nup96"/>
    <property type="match status" value="1"/>
</dbReference>
<evidence type="ECO:0000256" key="18">
    <source>
        <dbReference type="SAM" id="Coils"/>
    </source>
</evidence>
<evidence type="ECO:0000259" key="20">
    <source>
        <dbReference type="PROSITE" id="PS51434"/>
    </source>
</evidence>
<name>A0AAN9B0Z9_9CAEN</name>
<dbReference type="Gene3D" id="1.25.40.690">
    <property type="match status" value="1"/>
</dbReference>
<feature type="compositionally biased region" description="Basic and acidic residues" evidence="19">
    <location>
        <begin position="709"/>
        <end position="732"/>
    </location>
</feature>
<keyword evidence="22" id="KW-1185">Reference proteome</keyword>
<accession>A0AAN9B0Z9</accession>
<dbReference type="Pfam" id="PF21240">
    <property type="entry name" value="Nup98_GLEBS"/>
    <property type="match status" value="1"/>
</dbReference>
<feature type="compositionally biased region" description="Polar residues" evidence="19">
    <location>
        <begin position="179"/>
        <end position="190"/>
    </location>
</feature>
<evidence type="ECO:0000256" key="12">
    <source>
        <dbReference type="ARBA" id="ARBA00022825"/>
    </source>
</evidence>
<dbReference type="Gene3D" id="1.10.10.2360">
    <property type="match status" value="1"/>
</dbReference>
<feature type="compositionally biased region" description="Polar residues" evidence="19">
    <location>
        <begin position="619"/>
        <end position="644"/>
    </location>
</feature>
<sequence>MFGSKLGGFGTTTSSFGTATPFGGGQATTGFGGSAFGAQTPASGGLFGAPSTGTTGGLFGQQAASSFGQQQQQQQPSTGFNFGTPSNTSTASGGLFGQQSSGLFSTPQAGSAFGTKPQGFGGFGTTQTASTGGGGLFGSTTQQPSTGGASLFGQPSGGLFGSTPGTGAAGGTTIKFNPPSGQDTMSKSGVTTNINTRHQCITAMKEYENKSMEELRMEDYTANRKGKQAGTATSFFSQPAPQATQAGNTGFSFGQPAAASTGGFSSFGSGGTVTSTGGLFGGTKPLFGPTATATATTQSGFSFGSAAPAQTGSVFGQAKPLFGTPTSTPQTGGMFGTSQQSAFGTSTAFGASTGFGATGSTGGGLLGSKPMGFGTTTTASTGFGVGGGSLFNKPAASSAFSFGPTGNTGFGGGTTGGSLFGAGKPGGFGAPTGLGAGSSFGTGLGTTGTTGGMFGNPQAKTGFNFNPAGTTGTFSLGGTSTGGLLGGNAATLGTTTSTTSNTAAELQQQLLAVSPYGDSPLFWNLKNQNAGKREEILKPTNPAAQKAVLSSGGYKVSPRPVAKIKPKSLHSLLSGSKGQLFDNLDNEEDLGFGGETFVPRRSVKKLVLKKGGGGGGSIMSRSVSDGRNSPQPVNQNVTPITRQLQQQGQGDDADRGDTITLNRLSDIPPPRNDDHQLRERGSMDDTIESLYPRLPESNTGGNLYPRLPESTDFRGQERDEYDRSRESNHAEQDVTYDGNVTNSNLSNASLDPLPVDGPPHPAGIRLTRPGYYTIPSMDELAHMLDKDGNCLVEELTIGRENYGSVFFYGVINVAGLDLDSIVHFRRKEIVVYPDDSSKPPVGEGLNRRAEVTLNFVWPTDKTTRQTIKDPERLIAMNYQEKLENISSRMNAKFIDYRPETGSWVFEVPHFSKYGLVEEDDEQIEPTEQEKKKLKTLEEQQRAVQKQKIKMFKAKKQAQKGKGVVGMAMAEAGEMGATAMMGEGEEEEDEEGVEMLPDITQEQFPSDMMTETMEDDEQTQPGSLPLRLGVSARNVQLMKASFFTEEMVEGDKESLHEERSPWYRGEGVMLKSGEKAMPSLFNTSLGIKQSLTPRSMSPDPKEMMMREKKSLFQATFGQTTFGRPPPASLHLPPTEHKLISSGLMEDDVPRKIVGLRVQHEVPELSESLVYHKQKVSVDAACFMGRSFRVGWGPGWTLVHAGNPCMSEEEGESNKQSAYSLLPSIGGGQSQSRRKAWTVSLEQLNVSDFFHPADAVIRKSHEQLLEIALANSRVGKEAGCPVAAPAPSTDALHRYADNSAANTVLESHGDAGTQLQMRLVWQLCVALWGNPPELEEDTERGGYTECQARREALSRWLTSAAQTKIQSEVSASAHKTEGHLEGIMAHLSGRQVGEACSLAQDAGDDRLALLLAQAAGSNVPRQMVAVQLAKWAEMGVTEFIREQRQRVFCLLAGLLIWDGPQSVNTCCGMDWKRALALHLWYHCQPNAPIPQALKHYENAFKGTEDTRSYAAPPLPPYLEESAGLDLDLLKDSDVDGSRVLDACYHLLKLFCQKGYPLETILNPTCVTANSLDHRLSWHLQCVLQALDFHHLSPHSRASLHANYASQLESVGLWHWAVFPLLHIHHPTQREHAIRQLLGRHVQLSEKDAYLELERFMVDNLSIPPEWIHDAKATKAHYLREHKEEATHLLEAGRWNEAHQVIVTHLAADAIVNDNHSDLMEFLDVLAAPERSVAILNWNTCGKVFYDFIVLSRHMVILQQSPNEVTPYDLEHLKSEVRSLCGRVRHLPCLCALDRHCQSLMASQAMTMLRTILLHAAATMETGAAATDLLAQTLSGLPLPEDYALQELRDLTRSHLMEVLS</sequence>
<evidence type="ECO:0000313" key="21">
    <source>
        <dbReference type="EMBL" id="KAK7096689.1"/>
    </source>
</evidence>
<keyword evidence="16" id="KW-0472">Membrane</keyword>
<keyword evidence="15" id="KW-0906">Nuclear pore complex</keyword>
<reference evidence="21 22" key="1">
    <citation type="submission" date="2024-02" db="EMBL/GenBank/DDBJ databases">
        <title>Chromosome-scale genome assembly of the rough periwinkle Littorina saxatilis.</title>
        <authorList>
            <person name="De Jode A."/>
            <person name="Faria R."/>
            <person name="Formenti G."/>
            <person name="Sims Y."/>
            <person name="Smith T.P."/>
            <person name="Tracey A."/>
            <person name="Wood J.M.D."/>
            <person name="Zagrodzka Z.B."/>
            <person name="Johannesson K."/>
            <person name="Butlin R.K."/>
            <person name="Leder E.H."/>
        </authorList>
    </citation>
    <scope>NUCLEOTIDE SEQUENCE [LARGE SCALE GENOMIC DNA]</scope>
    <source>
        <strain evidence="21">Snail1</strain>
        <tissue evidence="21">Muscle</tissue>
    </source>
</reference>
<protein>
    <recommendedName>
        <fullName evidence="5">Nuclear pore complex protein Nup98-Nup96</fullName>
    </recommendedName>
</protein>
<dbReference type="GO" id="GO:0006508">
    <property type="term" value="P:proteolysis"/>
    <property type="evidence" value="ECO:0007669"/>
    <property type="project" value="UniProtKB-KW"/>
</dbReference>
<comment type="similarity">
    <text evidence="4">Belongs to the nucleoporin GLFG family.</text>
</comment>
<evidence type="ECO:0000256" key="3">
    <source>
        <dbReference type="ARBA" id="ARBA00004642"/>
    </source>
</evidence>
<keyword evidence="6" id="KW-0813">Transport</keyword>
<keyword evidence="17" id="KW-0539">Nucleus</keyword>
<keyword evidence="8" id="KW-0677">Repeat</keyword>
<evidence type="ECO:0000256" key="9">
    <source>
        <dbReference type="ARBA" id="ARBA00022801"/>
    </source>
</evidence>
<feature type="domain" description="Peptidase S59" evidence="20">
    <location>
        <begin position="768"/>
        <end position="910"/>
    </location>
</feature>
<evidence type="ECO:0000256" key="11">
    <source>
        <dbReference type="ARBA" id="ARBA00022816"/>
    </source>
</evidence>
<dbReference type="InterPro" id="IPR036903">
    <property type="entry name" value="Nup98_auto-Pept-S59_dom_sf"/>
</dbReference>
<dbReference type="GO" id="GO:0006405">
    <property type="term" value="P:RNA export from nucleus"/>
    <property type="evidence" value="ECO:0007669"/>
    <property type="project" value="TreeGrafter"/>
</dbReference>
<organism evidence="21 22">
    <name type="scientific">Littorina saxatilis</name>
    <dbReference type="NCBI Taxonomy" id="31220"/>
    <lineage>
        <taxon>Eukaryota</taxon>
        <taxon>Metazoa</taxon>
        <taxon>Spiralia</taxon>
        <taxon>Lophotrochozoa</taxon>
        <taxon>Mollusca</taxon>
        <taxon>Gastropoda</taxon>
        <taxon>Caenogastropoda</taxon>
        <taxon>Littorinimorpha</taxon>
        <taxon>Littorinoidea</taxon>
        <taxon>Littorinidae</taxon>
        <taxon>Littorina</taxon>
    </lineage>
</organism>
<dbReference type="Proteomes" id="UP001374579">
    <property type="component" value="Unassembled WGS sequence"/>
</dbReference>
<keyword evidence="11" id="KW-0509">mRNA transport</keyword>
<feature type="region of interest" description="Disordered" evidence="19">
    <location>
        <begin position="42"/>
        <end position="190"/>
    </location>
</feature>
<dbReference type="GO" id="GO:0006606">
    <property type="term" value="P:protein import into nucleus"/>
    <property type="evidence" value="ECO:0007669"/>
    <property type="project" value="TreeGrafter"/>
</dbReference>
<dbReference type="InterPro" id="IPR037665">
    <property type="entry name" value="Nucleoporin_S59-like"/>
</dbReference>
<dbReference type="Pfam" id="PF04096">
    <property type="entry name" value="Nucleoporin2"/>
    <property type="match status" value="1"/>
</dbReference>
<keyword evidence="10" id="KW-0068">Autocatalytic cleavage</keyword>
<dbReference type="InterPro" id="IPR007230">
    <property type="entry name" value="Nup98_auto-Pept-S59_dom"/>
</dbReference>
<dbReference type="GO" id="GO:0034398">
    <property type="term" value="P:telomere tethering at nuclear periphery"/>
    <property type="evidence" value="ECO:0007669"/>
    <property type="project" value="TreeGrafter"/>
</dbReference>
<dbReference type="Gene3D" id="3.30.1610.10">
    <property type="entry name" value="Peptidase S59, nucleoporin"/>
    <property type="match status" value="1"/>
</dbReference>
<evidence type="ECO:0000256" key="16">
    <source>
        <dbReference type="ARBA" id="ARBA00023136"/>
    </source>
</evidence>
<comment type="subcellular location">
    <subcellularLocation>
        <location evidence="2">Nucleus membrane</location>
        <topology evidence="2">Peripheral membrane protein</topology>
        <orientation evidence="2">Nucleoplasmic side</orientation>
    </subcellularLocation>
    <subcellularLocation>
        <location evidence="1">Nucleus</location>
        <location evidence="1">Nuclear pore complex</location>
    </subcellularLocation>
    <subcellularLocation>
        <location evidence="3">Nucleus</location>
        <location evidence="3">Nucleoplasm</location>
    </subcellularLocation>
</comment>
<evidence type="ECO:0000256" key="1">
    <source>
        <dbReference type="ARBA" id="ARBA00004567"/>
    </source>
</evidence>
<dbReference type="GO" id="GO:0005654">
    <property type="term" value="C:nucleoplasm"/>
    <property type="evidence" value="ECO:0007669"/>
    <property type="project" value="UniProtKB-SubCell"/>
</dbReference>
<evidence type="ECO:0000256" key="8">
    <source>
        <dbReference type="ARBA" id="ARBA00022737"/>
    </source>
</evidence>
<dbReference type="SUPFAM" id="SSF82215">
    <property type="entry name" value="C-terminal autoproteolytic domain of nucleoporin nup98"/>
    <property type="match status" value="1"/>
</dbReference>
<dbReference type="FunFam" id="1.10.10.2360:FF:000001">
    <property type="entry name" value="Nuclear pore complex protein Nup98-Nup96"/>
    <property type="match status" value="1"/>
</dbReference>
<evidence type="ECO:0000313" key="22">
    <source>
        <dbReference type="Proteomes" id="UP001374579"/>
    </source>
</evidence>
<keyword evidence="14" id="KW-0811">Translocation</keyword>
<evidence type="ECO:0000256" key="13">
    <source>
        <dbReference type="ARBA" id="ARBA00022927"/>
    </source>
</evidence>
<proteinExistence type="inferred from homology"/>
<feature type="compositionally biased region" description="Basic and acidic residues" evidence="19">
    <location>
        <begin position="671"/>
        <end position="683"/>
    </location>
</feature>
<feature type="compositionally biased region" description="Polar residues" evidence="19">
    <location>
        <begin position="76"/>
        <end position="91"/>
    </location>
</feature>
<dbReference type="GO" id="GO:0051028">
    <property type="term" value="P:mRNA transport"/>
    <property type="evidence" value="ECO:0007669"/>
    <property type="project" value="UniProtKB-KW"/>
</dbReference>
<comment type="caution">
    <text evidence="21">The sequence shown here is derived from an EMBL/GenBank/DDBJ whole genome shotgun (WGS) entry which is preliminary data.</text>
</comment>
<dbReference type="Pfam" id="PF12110">
    <property type="entry name" value="Nup96"/>
    <property type="match status" value="1"/>
</dbReference>
<feature type="coiled-coil region" evidence="18">
    <location>
        <begin position="926"/>
        <end position="956"/>
    </location>
</feature>
<dbReference type="PANTHER" id="PTHR23198:SF6">
    <property type="entry name" value="NUCLEAR PORE COMPLEX PROTEIN NUP98-NUP96"/>
    <property type="match status" value="1"/>
</dbReference>
<gene>
    <name evidence="21" type="ORF">V1264_003764</name>
</gene>
<keyword evidence="13" id="KW-0653">Protein transport</keyword>
<evidence type="ECO:0000256" key="17">
    <source>
        <dbReference type="ARBA" id="ARBA00023242"/>
    </source>
</evidence>
<evidence type="ECO:0000256" key="19">
    <source>
        <dbReference type="SAM" id="MobiDB-lite"/>
    </source>
</evidence>
<dbReference type="GO" id="GO:0000973">
    <property type="term" value="P:post-transcriptional tethering of RNA polymerase II gene DNA at nuclear periphery"/>
    <property type="evidence" value="ECO:0007669"/>
    <property type="project" value="TreeGrafter"/>
</dbReference>
<dbReference type="EMBL" id="JBAMIC010000013">
    <property type="protein sequence ID" value="KAK7096689.1"/>
    <property type="molecule type" value="Genomic_DNA"/>
</dbReference>
<feature type="region of interest" description="Disordered" evidence="19">
    <location>
        <begin position="608"/>
        <end position="746"/>
    </location>
</feature>
<evidence type="ECO:0000256" key="6">
    <source>
        <dbReference type="ARBA" id="ARBA00022448"/>
    </source>
</evidence>
<evidence type="ECO:0000256" key="2">
    <source>
        <dbReference type="ARBA" id="ARBA00004620"/>
    </source>
</evidence>
<dbReference type="GO" id="GO:0017056">
    <property type="term" value="F:structural constituent of nuclear pore"/>
    <property type="evidence" value="ECO:0007669"/>
    <property type="project" value="InterPro"/>
</dbReference>
<evidence type="ECO:0000256" key="14">
    <source>
        <dbReference type="ARBA" id="ARBA00023010"/>
    </source>
</evidence>
<dbReference type="PROSITE" id="PS51434">
    <property type="entry name" value="NUP_C"/>
    <property type="match status" value="1"/>
</dbReference>
<dbReference type="GO" id="GO:0003723">
    <property type="term" value="F:RNA binding"/>
    <property type="evidence" value="ECO:0007669"/>
    <property type="project" value="TreeGrafter"/>
</dbReference>
<dbReference type="InterPro" id="IPR021967">
    <property type="entry name" value="Nup98_C"/>
</dbReference>
<keyword evidence="9" id="KW-0378">Hydrolase</keyword>
<dbReference type="GO" id="GO:0008139">
    <property type="term" value="F:nuclear localization sequence binding"/>
    <property type="evidence" value="ECO:0007669"/>
    <property type="project" value="TreeGrafter"/>
</dbReference>
<evidence type="ECO:0000256" key="10">
    <source>
        <dbReference type="ARBA" id="ARBA00022813"/>
    </source>
</evidence>
<keyword evidence="7" id="KW-0645">Protease</keyword>
<evidence type="ECO:0000256" key="7">
    <source>
        <dbReference type="ARBA" id="ARBA00022670"/>
    </source>
</evidence>
<keyword evidence="12" id="KW-0720">Serine protease</keyword>
<evidence type="ECO:0000256" key="5">
    <source>
        <dbReference type="ARBA" id="ARBA00013472"/>
    </source>
</evidence>
<dbReference type="GO" id="GO:0044614">
    <property type="term" value="C:nuclear pore cytoplasmic filaments"/>
    <property type="evidence" value="ECO:0007669"/>
    <property type="project" value="TreeGrafter"/>
</dbReference>